<organism evidence="12 13">
    <name type="scientific">Aphanomyces astaci</name>
    <name type="common">Crayfish plague agent</name>
    <dbReference type="NCBI Taxonomy" id="112090"/>
    <lineage>
        <taxon>Eukaryota</taxon>
        <taxon>Sar</taxon>
        <taxon>Stramenopiles</taxon>
        <taxon>Oomycota</taxon>
        <taxon>Saprolegniomycetes</taxon>
        <taxon>Saprolegniales</taxon>
        <taxon>Verrucalvaceae</taxon>
        <taxon>Aphanomyces</taxon>
    </lineage>
</organism>
<comment type="caution">
    <text evidence="12">The sequence shown here is derived from an EMBL/GenBank/DDBJ whole genome shotgun (WGS) entry which is preliminary data.</text>
</comment>
<keyword evidence="9" id="KW-0482">Metalloprotease</keyword>
<dbReference type="PANTHER" id="PTHR11705">
    <property type="entry name" value="PROTEASE FAMILY M14 CARBOXYPEPTIDASE A,B"/>
    <property type="match status" value="1"/>
</dbReference>
<keyword evidence="8" id="KW-0862">Zinc</keyword>
<keyword evidence="7" id="KW-0378">Hydrolase</keyword>
<dbReference type="Proteomes" id="UP000285712">
    <property type="component" value="Unassembled WGS sequence"/>
</dbReference>
<evidence type="ECO:0000313" key="12">
    <source>
        <dbReference type="EMBL" id="RHY89595.1"/>
    </source>
</evidence>
<comment type="cofactor">
    <cofactor evidence="1">
        <name>Zn(2+)</name>
        <dbReference type="ChEBI" id="CHEBI:29105"/>
    </cofactor>
</comment>
<feature type="domain" description="Peptidase M14" evidence="11">
    <location>
        <begin position="151"/>
        <end position="426"/>
    </location>
</feature>
<reference evidence="12 13" key="1">
    <citation type="submission" date="2018-08" db="EMBL/GenBank/DDBJ databases">
        <title>Aphanomyces genome sequencing and annotation.</title>
        <authorList>
            <person name="Minardi D."/>
            <person name="Oidtmann B."/>
            <person name="Van Der Giezen M."/>
            <person name="Studholme D.J."/>
        </authorList>
    </citation>
    <scope>NUCLEOTIDE SEQUENCE [LARGE SCALE GENOMIC DNA]</scope>
    <source>
        <strain evidence="12 13">Sv</strain>
    </source>
</reference>
<dbReference type="PRINTS" id="PR00765">
    <property type="entry name" value="CRBOXYPTASEA"/>
</dbReference>
<evidence type="ECO:0000256" key="3">
    <source>
        <dbReference type="ARBA" id="ARBA00022645"/>
    </source>
</evidence>
<evidence type="ECO:0000256" key="9">
    <source>
        <dbReference type="ARBA" id="ARBA00023049"/>
    </source>
</evidence>
<accession>A0A3R7AV37</accession>
<dbReference type="SUPFAM" id="SSF53187">
    <property type="entry name" value="Zn-dependent exopeptidases"/>
    <property type="match status" value="1"/>
</dbReference>
<feature type="active site" description="Proton donor/acceptor" evidence="10">
    <location>
        <position position="395"/>
    </location>
</feature>
<evidence type="ECO:0000259" key="11">
    <source>
        <dbReference type="PROSITE" id="PS52035"/>
    </source>
</evidence>
<evidence type="ECO:0000313" key="13">
    <source>
        <dbReference type="Proteomes" id="UP000285712"/>
    </source>
</evidence>
<evidence type="ECO:0000256" key="6">
    <source>
        <dbReference type="ARBA" id="ARBA00022729"/>
    </source>
</evidence>
<keyword evidence="6" id="KW-0732">Signal</keyword>
<gene>
    <name evidence="12" type="ORF">DYB35_012749</name>
</gene>
<evidence type="ECO:0000256" key="8">
    <source>
        <dbReference type="ARBA" id="ARBA00022833"/>
    </source>
</evidence>
<dbReference type="GO" id="GO:0004181">
    <property type="term" value="F:metallocarboxypeptidase activity"/>
    <property type="evidence" value="ECO:0007669"/>
    <property type="project" value="InterPro"/>
</dbReference>
<dbReference type="FunFam" id="3.40.630.10:FF:000084">
    <property type="entry name" value="Carboxypeptidase B2"/>
    <property type="match status" value="1"/>
</dbReference>
<dbReference type="SMART" id="SM00631">
    <property type="entry name" value="Zn_pept"/>
    <property type="match status" value="1"/>
</dbReference>
<dbReference type="VEuPathDB" id="FungiDB:H257_16394"/>
<evidence type="ECO:0000256" key="4">
    <source>
        <dbReference type="ARBA" id="ARBA00022670"/>
    </source>
</evidence>
<dbReference type="AlphaFoldDB" id="A0A3R7AV37"/>
<evidence type="ECO:0000256" key="5">
    <source>
        <dbReference type="ARBA" id="ARBA00022723"/>
    </source>
</evidence>
<evidence type="ECO:0000256" key="1">
    <source>
        <dbReference type="ARBA" id="ARBA00001947"/>
    </source>
</evidence>
<protein>
    <recommendedName>
        <fullName evidence="11">Peptidase M14 domain-containing protein</fullName>
    </recommendedName>
</protein>
<keyword evidence="5" id="KW-0479">Metal-binding</keyword>
<comment type="similarity">
    <text evidence="2 10">Belongs to the peptidase M14 family.</text>
</comment>
<dbReference type="Pfam" id="PF00246">
    <property type="entry name" value="Peptidase_M14"/>
    <property type="match status" value="1"/>
</dbReference>
<dbReference type="EMBL" id="QUTG01003965">
    <property type="protein sequence ID" value="RHY89595.1"/>
    <property type="molecule type" value="Genomic_DNA"/>
</dbReference>
<evidence type="ECO:0000256" key="7">
    <source>
        <dbReference type="ARBA" id="ARBA00022801"/>
    </source>
</evidence>
<dbReference type="InterPro" id="IPR000834">
    <property type="entry name" value="Peptidase_M14"/>
</dbReference>
<dbReference type="GO" id="GO:0008270">
    <property type="term" value="F:zinc ion binding"/>
    <property type="evidence" value="ECO:0007669"/>
    <property type="project" value="InterPro"/>
</dbReference>
<proteinExistence type="inferred from homology"/>
<evidence type="ECO:0000256" key="10">
    <source>
        <dbReference type="PROSITE-ProRule" id="PRU01379"/>
    </source>
</evidence>
<name>A0A3R7AV37_APHAT</name>
<sequence length="443" mass="49559">MITCSVVALGDKMCLEMPAKVITPLYRYLSENSIQLPTTPSQTHSRTLRQPTIPFLIIHFPMKFSLLSAIALFTAAATAQTNNAIAVIDDRVRSLNEVVSEPEGDDDINAKEMVYEGDDDIHANLACQEQNTNYIPSLKAGQYSTSAFHNCFRTIQQIYEFTDALAAQNPTLLSKFAISKTYWNNTIYGYKLSKGHSQSLYFQSQLHAREWTAVSSVVFSLASILDDIANNKPTAADEYDLYFVPIVNVDGYNVTWTSGYRFLRRNANAVDLNRNWPTPFENPENVTEINVTYPGPNPFSEPETAGINDWLKTKRDEIQGFLDIHSHGGLILYPYGDNDQPIGGGFDEKFEVFGRGLRSAMGEYDPIPVYRFYPTYGTFTDYVFREFKKPSVAIEIFGSAFNVSASTIPARGLEVYKGINQFAKEVTVFNGGDVKPIKPSCGD</sequence>
<dbReference type="PANTHER" id="PTHR11705:SF143">
    <property type="entry name" value="SLL0236 PROTEIN"/>
    <property type="match status" value="1"/>
</dbReference>
<keyword evidence="4" id="KW-0645">Protease</keyword>
<dbReference type="GO" id="GO:0006508">
    <property type="term" value="P:proteolysis"/>
    <property type="evidence" value="ECO:0007669"/>
    <property type="project" value="UniProtKB-KW"/>
</dbReference>
<dbReference type="PROSITE" id="PS52035">
    <property type="entry name" value="PEPTIDASE_M14"/>
    <property type="match status" value="1"/>
</dbReference>
<keyword evidence="3" id="KW-0121">Carboxypeptidase</keyword>
<dbReference type="Gene3D" id="3.40.630.10">
    <property type="entry name" value="Zn peptidases"/>
    <property type="match status" value="1"/>
</dbReference>
<dbReference type="GO" id="GO:0005615">
    <property type="term" value="C:extracellular space"/>
    <property type="evidence" value="ECO:0007669"/>
    <property type="project" value="TreeGrafter"/>
</dbReference>
<evidence type="ECO:0000256" key="2">
    <source>
        <dbReference type="ARBA" id="ARBA00005988"/>
    </source>
</evidence>